<dbReference type="FunFam" id="2.40.50.100:FF:000010">
    <property type="entry name" value="Acetyltransferase component of pyruvate dehydrogenase complex"/>
    <property type="match status" value="1"/>
</dbReference>
<keyword evidence="10" id="KW-1185">Reference proteome</keyword>
<dbReference type="CDD" id="cd06849">
    <property type="entry name" value="lipoyl_domain"/>
    <property type="match status" value="1"/>
</dbReference>
<feature type="domain" description="Peripheral subunit-binding (PSBD)" evidence="9">
    <location>
        <begin position="236"/>
        <end position="273"/>
    </location>
</feature>
<dbReference type="PROSITE" id="PS50968">
    <property type="entry name" value="BIOTINYL_LIPOYL"/>
    <property type="match status" value="1"/>
</dbReference>
<dbReference type="InterPro" id="IPR045257">
    <property type="entry name" value="E2/Pdx1"/>
</dbReference>
<keyword evidence="3 6" id="KW-0450">Lipoyl</keyword>
<dbReference type="PROSITE" id="PS00189">
    <property type="entry name" value="LIPOYL"/>
    <property type="match status" value="1"/>
</dbReference>
<dbReference type="InterPro" id="IPR011053">
    <property type="entry name" value="Single_hybrid_motif"/>
</dbReference>
<dbReference type="Pfam" id="PF00364">
    <property type="entry name" value="Biotin_lipoyl"/>
    <property type="match status" value="1"/>
</dbReference>
<dbReference type="PROSITE" id="PS51826">
    <property type="entry name" value="PSBD"/>
    <property type="match status" value="1"/>
</dbReference>
<protein>
    <recommendedName>
        <fullName evidence="6">Acetyltransferase component of pyruvate dehydrogenase complex</fullName>
        <ecNumber evidence="6">2.3.1.12</ecNumber>
    </recommendedName>
</protein>
<dbReference type="EC" id="2.3.1.12" evidence="6"/>
<dbReference type="PANTHER" id="PTHR23151:SF89">
    <property type="entry name" value="DIHYDROLIPOYLLYSINE-RESIDUE ACETYLTRANSFERASE COMPONENT OF PYRUVATE DEHYDROGENASE COMPLEX, MITOCHONDRIAL"/>
    <property type="match status" value="1"/>
</dbReference>
<keyword evidence="2 6" id="KW-0808">Transferase</keyword>
<dbReference type="Gene3D" id="2.40.50.100">
    <property type="match status" value="1"/>
</dbReference>
<organism evidence="10 11">
    <name type="scientific">Globodera rostochiensis</name>
    <name type="common">Golden nematode worm</name>
    <name type="synonym">Heterodera rostochiensis</name>
    <dbReference type="NCBI Taxonomy" id="31243"/>
    <lineage>
        <taxon>Eukaryota</taxon>
        <taxon>Metazoa</taxon>
        <taxon>Ecdysozoa</taxon>
        <taxon>Nematoda</taxon>
        <taxon>Chromadorea</taxon>
        <taxon>Rhabditida</taxon>
        <taxon>Tylenchina</taxon>
        <taxon>Tylenchomorpha</taxon>
        <taxon>Tylenchoidea</taxon>
        <taxon>Heteroderidae</taxon>
        <taxon>Heteroderinae</taxon>
        <taxon>Globodera</taxon>
    </lineage>
</organism>
<feature type="region of interest" description="Disordered" evidence="7">
    <location>
        <begin position="198"/>
        <end position="235"/>
    </location>
</feature>
<dbReference type="InterPro" id="IPR023213">
    <property type="entry name" value="CAT-like_dom_sf"/>
</dbReference>
<comment type="subcellular location">
    <subcellularLocation>
        <location evidence="6">Mitochondrion</location>
    </subcellularLocation>
</comment>
<dbReference type="SUPFAM" id="SSF47005">
    <property type="entry name" value="Peripheral subunit-binding domain of 2-oxo acid dehydrogenase complex"/>
    <property type="match status" value="1"/>
</dbReference>
<evidence type="ECO:0000313" key="11">
    <source>
        <dbReference type="WBParaSite" id="Gr19_v10_g16296.t1"/>
    </source>
</evidence>
<comment type="function">
    <text evidence="6">The pyruvate dehydrogenase complex catalyzes the overall conversion of pyruvate to acetyl-CoA and CO(2).</text>
</comment>
<dbReference type="InterPro" id="IPR000089">
    <property type="entry name" value="Biotin_lipoyl"/>
</dbReference>
<dbReference type="FunFam" id="3.30.559.10:FF:000003">
    <property type="entry name" value="Acetyltransferase component of pyruvate dehydrogenase complex"/>
    <property type="match status" value="1"/>
</dbReference>
<evidence type="ECO:0000256" key="1">
    <source>
        <dbReference type="ARBA" id="ARBA00007317"/>
    </source>
</evidence>
<feature type="domain" description="Lipoyl-binding" evidence="8">
    <location>
        <begin position="99"/>
        <end position="175"/>
    </location>
</feature>
<dbReference type="InterPro" id="IPR001078">
    <property type="entry name" value="2-oxoacid_DH_actylTfrase"/>
</dbReference>
<proteinExistence type="inferred from homology"/>
<dbReference type="InterPro" id="IPR006257">
    <property type="entry name" value="LAT1"/>
</dbReference>
<keyword evidence="5 6" id="KW-0012">Acyltransferase</keyword>
<comment type="catalytic activity">
    <reaction evidence="6">
        <text>N(6)-[(R)-dihydrolipoyl]-L-lysyl-[protein] + acetyl-CoA = N(6)-[(R)-S(8)-acetyldihydrolipoyl]-L-lysyl-[protein] + CoA</text>
        <dbReference type="Rhea" id="RHEA:17017"/>
        <dbReference type="Rhea" id="RHEA-COMP:10475"/>
        <dbReference type="Rhea" id="RHEA-COMP:10478"/>
        <dbReference type="ChEBI" id="CHEBI:57287"/>
        <dbReference type="ChEBI" id="CHEBI:57288"/>
        <dbReference type="ChEBI" id="CHEBI:83100"/>
        <dbReference type="ChEBI" id="CHEBI:83111"/>
        <dbReference type="EC" id="2.3.1.12"/>
    </reaction>
</comment>
<evidence type="ECO:0000256" key="5">
    <source>
        <dbReference type="ARBA" id="ARBA00023315"/>
    </source>
</evidence>
<accession>A0A914HDA2</accession>
<dbReference type="GO" id="GO:0005739">
    <property type="term" value="C:mitochondrion"/>
    <property type="evidence" value="ECO:0007669"/>
    <property type="project" value="UniProtKB-SubCell"/>
</dbReference>
<reference evidence="11" key="1">
    <citation type="submission" date="2022-11" db="UniProtKB">
        <authorList>
            <consortium name="WormBaseParasite"/>
        </authorList>
    </citation>
    <scope>IDENTIFICATION</scope>
</reference>
<evidence type="ECO:0000313" key="10">
    <source>
        <dbReference type="Proteomes" id="UP000887572"/>
    </source>
</evidence>
<evidence type="ECO:0000256" key="7">
    <source>
        <dbReference type="SAM" id="MobiDB-lite"/>
    </source>
</evidence>
<comment type="cofactor">
    <cofactor evidence="6">
        <name>(R)-lipoate</name>
        <dbReference type="ChEBI" id="CHEBI:83088"/>
    </cofactor>
    <text evidence="6">Binds 1 lipoyl cofactor covalently.</text>
</comment>
<evidence type="ECO:0000256" key="6">
    <source>
        <dbReference type="RuleBase" id="RU361137"/>
    </source>
</evidence>
<evidence type="ECO:0000259" key="8">
    <source>
        <dbReference type="PROSITE" id="PS50968"/>
    </source>
</evidence>
<evidence type="ECO:0000256" key="3">
    <source>
        <dbReference type="ARBA" id="ARBA00022823"/>
    </source>
</evidence>
<comment type="similarity">
    <text evidence="1 6">Belongs to the 2-oxoacid dehydrogenase family.</text>
</comment>
<dbReference type="NCBIfam" id="TIGR01349">
    <property type="entry name" value="PDHac_trf_mito"/>
    <property type="match status" value="1"/>
</dbReference>
<evidence type="ECO:0000256" key="4">
    <source>
        <dbReference type="ARBA" id="ARBA00022946"/>
    </source>
</evidence>
<dbReference type="Pfam" id="PF00198">
    <property type="entry name" value="2-oxoacid_dh"/>
    <property type="match status" value="1"/>
</dbReference>
<dbReference type="InterPro" id="IPR003016">
    <property type="entry name" value="2-oxoA_DH_lipoyl-BS"/>
</dbReference>
<dbReference type="Gene3D" id="3.30.559.10">
    <property type="entry name" value="Chloramphenicol acetyltransferase-like domain"/>
    <property type="match status" value="1"/>
</dbReference>
<dbReference type="Proteomes" id="UP000887572">
    <property type="component" value="Unplaced"/>
</dbReference>
<dbReference type="GO" id="GO:0045254">
    <property type="term" value="C:pyruvate dehydrogenase complex"/>
    <property type="evidence" value="ECO:0007669"/>
    <property type="project" value="UniProtKB-UniRule"/>
</dbReference>
<dbReference type="Pfam" id="PF02817">
    <property type="entry name" value="E3_binding"/>
    <property type="match status" value="1"/>
</dbReference>
<dbReference type="SUPFAM" id="SSF51230">
    <property type="entry name" value="Single hybrid motif"/>
    <property type="match status" value="1"/>
</dbReference>
<sequence length="541" mass="59461">MQENFCQHSFWQTWRCSSCANFTFRFLVSIEIDDLISMNICRSLRLIIACNPRSALTIRVATLSSRCHLFVLSQTKTKLSSDKIRFLHITRALQDYPTHIKVPLPALSPTMESGTIISWQKKEGDQVSEGDLLCEIETDKATMGFETPEEGFLAKIIIPEGVKDVPIGKLLCIIVEKQDDVNAFKDFKAEEVATGLSAEAAKSQESANATQTTRPTAQLEQPTQRQSSAADQNRVKASPYAKKLAVEQGIDLSSLSGSGPSGRILAADLSKADTAFTARGTPSSASPFIDVPLSNMRKTIAKRLSEAKSTIPHYYLTSEMHIDKLMEVRSKLNALLERTAKKKGEKNSLKLSINDFIIKASALACLRVPEANSSFMDSFIRQHSAVDVSVAVSTDVGLITPIIFDAHTKGVATISQEVHSLATKAREGKLQPHEFQGGTFTVSNLGMFGSVDHFTAIINSPQSCILAIGAARRVLVPMEEEDKLNSGDRFRAVTSLKVTLSCDHRVVDGAVGAVWLQHFKQFMEEPYTMILWGTPGRDSYN</sequence>
<dbReference type="GO" id="GO:0006086">
    <property type="term" value="P:pyruvate decarboxylation to acetyl-CoA"/>
    <property type="evidence" value="ECO:0007669"/>
    <property type="project" value="InterPro"/>
</dbReference>
<keyword evidence="4" id="KW-0809">Transit peptide</keyword>
<dbReference type="InterPro" id="IPR036625">
    <property type="entry name" value="E3-bd_dom_sf"/>
</dbReference>
<dbReference type="GO" id="GO:0004742">
    <property type="term" value="F:dihydrolipoyllysine-residue acetyltransferase activity"/>
    <property type="evidence" value="ECO:0007669"/>
    <property type="project" value="UniProtKB-UniRule"/>
</dbReference>
<dbReference type="InterPro" id="IPR004167">
    <property type="entry name" value="PSBD"/>
</dbReference>
<dbReference type="SUPFAM" id="SSF52777">
    <property type="entry name" value="CoA-dependent acyltransferases"/>
    <property type="match status" value="1"/>
</dbReference>
<feature type="compositionally biased region" description="Polar residues" evidence="7">
    <location>
        <begin position="203"/>
        <end position="231"/>
    </location>
</feature>
<dbReference type="AlphaFoldDB" id="A0A914HDA2"/>
<dbReference type="PANTHER" id="PTHR23151">
    <property type="entry name" value="DIHYDROLIPOAMIDE ACETYL/SUCCINYL-TRANSFERASE-RELATED"/>
    <property type="match status" value="1"/>
</dbReference>
<evidence type="ECO:0000259" key="9">
    <source>
        <dbReference type="PROSITE" id="PS51826"/>
    </source>
</evidence>
<evidence type="ECO:0000256" key="2">
    <source>
        <dbReference type="ARBA" id="ARBA00022679"/>
    </source>
</evidence>
<dbReference type="Gene3D" id="4.10.320.10">
    <property type="entry name" value="E3-binding domain"/>
    <property type="match status" value="1"/>
</dbReference>
<name>A0A914HDA2_GLORO</name>
<dbReference type="WBParaSite" id="Gr19_v10_g16296.t1">
    <property type="protein sequence ID" value="Gr19_v10_g16296.t1"/>
    <property type="gene ID" value="Gr19_v10_g16296"/>
</dbReference>